<dbReference type="UniPathway" id="UPA00315">
    <property type="reaction ID" value="UER00080"/>
</dbReference>
<accession>A0A8H5J9Z9</accession>
<dbReference type="PANTHER" id="PTHR10491:SF4">
    <property type="entry name" value="METHIONINE ADENOSYLTRANSFERASE 2 SUBUNIT BETA"/>
    <property type="match status" value="1"/>
</dbReference>
<dbReference type="PANTHER" id="PTHR10491">
    <property type="entry name" value="DTDP-4-DEHYDRORHAMNOSE REDUCTASE"/>
    <property type="match status" value="1"/>
</dbReference>
<dbReference type="GO" id="GO:0003909">
    <property type="term" value="F:DNA ligase activity"/>
    <property type="evidence" value="ECO:0007669"/>
    <property type="project" value="InterPro"/>
</dbReference>
<evidence type="ECO:0000313" key="3">
    <source>
        <dbReference type="Proteomes" id="UP000574317"/>
    </source>
</evidence>
<dbReference type="PROSITE" id="PS00697">
    <property type="entry name" value="DNA_LIGASE_A1"/>
    <property type="match status" value="1"/>
</dbReference>
<dbReference type="AlphaFoldDB" id="A0A8H5J9Z9"/>
<dbReference type="Proteomes" id="UP000574317">
    <property type="component" value="Unassembled WGS sequence"/>
</dbReference>
<dbReference type="CDD" id="cd05254">
    <property type="entry name" value="dTDP_HR_like_SDR_e"/>
    <property type="match status" value="1"/>
</dbReference>
<dbReference type="FunFam" id="3.40.50.720:FF:000357">
    <property type="entry name" value="Methionine adenosyltransferase 2 subunit beta"/>
    <property type="match status" value="1"/>
</dbReference>
<dbReference type="InterPro" id="IPR005913">
    <property type="entry name" value="dTDP_dehydrorham_reduct"/>
</dbReference>
<dbReference type="GO" id="GO:0048270">
    <property type="term" value="F:methionine adenosyltransferase regulator activity"/>
    <property type="evidence" value="ECO:0007669"/>
    <property type="project" value="TreeGrafter"/>
</dbReference>
<dbReference type="InterPro" id="IPR029903">
    <property type="entry name" value="RmlD-like-bd"/>
</dbReference>
<dbReference type="Gene3D" id="3.40.50.720">
    <property type="entry name" value="NAD(P)-binding Rossmann-like Domain"/>
    <property type="match status" value="1"/>
</dbReference>
<feature type="domain" description="RmlD-like substrate binding" evidence="1">
    <location>
        <begin position="5"/>
        <end position="240"/>
    </location>
</feature>
<keyword evidence="3" id="KW-1185">Reference proteome</keyword>
<name>A0A8H5J9Z9_9HYPO</name>
<evidence type="ECO:0000313" key="2">
    <source>
        <dbReference type="EMBL" id="KAF5551554.1"/>
    </source>
</evidence>
<dbReference type="Pfam" id="PF04321">
    <property type="entry name" value="RmlD_sub_bind"/>
    <property type="match status" value="1"/>
</dbReference>
<proteinExistence type="predicted"/>
<dbReference type="GO" id="GO:0006556">
    <property type="term" value="P:S-adenosylmethionine biosynthetic process"/>
    <property type="evidence" value="ECO:0007669"/>
    <property type="project" value="UniProtKB-UniPathway"/>
</dbReference>
<gene>
    <name evidence="2" type="ORF">FNAPI_7414</name>
</gene>
<dbReference type="InterPro" id="IPR016059">
    <property type="entry name" value="DNA_ligase_ATP-dep_CS"/>
</dbReference>
<dbReference type="InterPro" id="IPR036291">
    <property type="entry name" value="NAD(P)-bd_dom_sf"/>
</dbReference>
<dbReference type="SUPFAM" id="SSF51735">
    <property type="entry name" value="NAD(P)-binding Rossmann-fold domains"/>
    <property type="match status" value="1"/>
</dbReference>
<dbReference type="GO" id="GO:0048269">
    <property type="term" value="C:methionine adenosyltransferase complex"/>
    <property type="evidence" value="ECO:0007669"/>
    <property type="project" value="TreeGrafter"/>
</dbReference>
<reference evidence="2 3" key="1">
    <citation type="submission" date="2020-05" db="EMBL/GenBank/DDBJ databases">
        <title>Identification and distribution of gene clusters putatively required for synthesis of sphingolipid metabolism inhibitors in phylogenetically diverse species of the filamentous fungus Fusarium.</title>
        <authorList>
            <person name="Kim H.-S."/>
            <person name="Busman M."/>
            <person name="Brown D.W."/>
            <person name="Divon H."/>
            <person name="Uhlig S."/>
            <person name="Proctor R.H."/>
        </authorList>
    </citation>
    <scope>NUCLEOTIDE SEQUENCE [LARGE SCALE GENOMIC DNA]</scope>
    <source>
        <strain evidence="2 3">NRRL 25196</strain>
    </source>
</reference>
<sequence length="361" mass="39983">MSERTVLITGATGLLGREVATTFGLKNWNVKGTGYSRADGVNTFKINLSDETEVGEFLDETKFAIPPLYRCCASRLTLLSTSRPQVIVHCAAQRFPDKVDKDPESARELNVAASKALAKLAADRDIFVIYISTDYVFPGTPGDAPYEADAKPQPTNLYGQTKLDGERAVLDTLKQIGKEGLGVVLRVPVLYGNAETPAESAVNVLMDALWKAQTQGAEISMDHWAIRYPTNTEDIGRVCHVLPKLLEGKQVREDIPLTLSTDISVKYLDAPTKERSCLPRVLQFSSEDRMTKYEIVTLFGEIMGLSTEGIKPNTEGNDPNASVQRPYDCHLSTKALKDMGIDVSTCDFKGWWRREVRAFRK</sequence>
<protein>
    <submittedName>
        <fullName evidence="2">dTDP-4-dehydrorhamnose reductase</fullName>
    </submittedName>
</protein>
<evidence type="ECO:0000259" key="1">
    <source>
        <dbReference type="Pfam" id="PF04321"/>
    </source>
</evidence>
<comment type="caution">
    <text evidence="2">The sequence shown here is derived from an EMBL/GenBank/DDBJ whole genome shotgun (WGS) entry which is preliminary data.</text>
</comment>
<dbReference type="EMBL" id="JAAOAO010000272">
    <property type="protein sequence ID" value="KAF5551554.1"/>
    <property type="molecule type" value="Genomic_DNA"/>
</dbReference>
<organism evidence="2 3">
    <name type="scientific">Fusarium napiforme</name>
    <dbReference type="NCBI Taxonomy" id="42672"/>
    <lineage>
        <taxon>Eukaryota</taxon>
        <taxon>Fungi</taxon>
        <taxon>Dikarya</taxon>
        <taxon>Ascomycota</taxon>
        <taxon>Pezizomycotina</taxon>
        <taxon>Sordariomycetes</taxon>
        <taxon>Hypocreomycetidae</taxon>
        <taxon>Hypocreales</taxon>
        <taxon>Nectriaceae</taxon>
        <taxon>Fusarium</taxon>
        <taxon>Fusarium fujikuroi species complex</taxon>
    </lineage>
</organism>